<sequence>MKVSSRLQLNKHEKLIKKSILAKTRKSAPREYTPEQLEHIRMTRSIKAERDERLDISQSLAPPKHYLGGFTVPKSLRSYNHQPGGSYEFKAPYEPPREDGYTPHEVVLFRTRWNLDKGPGIPVAPDHLVGTYPASRTAASILDLHRSLGVQEGDARDRKFWKLWQNTYADKVARETEGDVRNEEEDFYVGFRTLPQEDPALRVSGSLYLEEEMADKNHSDTPVHPPHAIPSAPYFAPLSITPTSTKEIPRPPPPTTIIYPLLRIVLPTRPLARVFARLSRALVTGMPYVGVIPLADRKDGKSVFRRITRLRLSRMRALLRDTAHRLEGLHGGFPGLRVTHTDRGKGYKGERLSEGFPEEFKQIKVLMRPGLLPMAEIDEWRTLPNVTIRWMDDLGRELTDDLKEVVESVSMEDIEQSQSFMNEEDDDSEHEKD</sequence>
<feature type="region of interest" description="Disordered" evidence="1">
    <location>
        <begin position="411"/>
        <end position="433"/>
    </location>
</feature>
<dbReference type="Proteomes" id="UP000310189">
    <property type="component" value="Unassembled WGS sequence"/>
</dbReference>
<accession>A0A4T0FG35</accession>
<organism evidence="2 3">
    <name type="scientific">Wallemia hederae</name>
    <dbReference type="NCBI Taxonomy" id="1540922"/>
    <lineage>
        <taxon>Eukaryota</taxon>
        <taxon>Fungi</taxon>
        <taxon>Dikarya</taxon>
        <taxon>Basidiomycota</taxon>
        <taxon>Wallemiomycotina</taxon>
        <taxon>Wallemiomycetes</taxon>
        <taxon>Wallemiales</taxon>
        <taxon>Wallemiaceae</taxon>
        <taxon>Wallemia</taxon>
    </lineage>
</organism>
<keyword evidence="3" id="KW-1185">Reference proteome</keyword>
<name>A0A4T0FG35_9BASI</name>
<proteinExistence type="predicted"/>
<comment type="caution">
    <text evidence="2">The sequence shown here is derived from an EMBL/GenBank/DDBJ whole genome shotgun (WGS) entry which is preliminary data.</text>
</comment>
<dbReference type="EMBL" id="SPNW01000069">
    <property type="protein sequence ID" value="TIA86998.1"/>
    <property type="molecule type" value="Genomic_DNA"/>
</dbReference>
<reference evidence="2 3" key="1">
    <citation type="submission" date="2019-03" db="EMBL/GenBank/DDBJ databases">
        <title>Sequencing 23 genomes of Wallemia ichthyophaga.</title>
        <authorList>
            <person name="Gostincar C."/>
        </authorList>
    </citation>
    <scope>NUCLEOTIDE SEQUENCE [LARGE SCALE GENOMIC DNA]</scope>
    <source>
        <strain evidence="2 3">EXF-5753</strain>
    </source>
</reference>
<evidence type="ECO:0000313" key="3">
    <source>
        <dbReference type="Proteomes" id="UP000310189"/>
    </source>
</evidence>
<gene>
    <name evidence="2" type="ORF">E3P99_03483</name>
</gene>
<dbReference type="AlphaFoldDB" id="A0A4T0FG35"/>
<dbReference type="OrthoDB" id="3258969at2759"/>
<feature type="compositionally biased region" description="Acidic residues" evidence="1">
    <location>
        <begin position="422"/>
        <end position="433"/>
    </location>
</feature>
<evidence type="ECO:0000256" key="1">
    <source>
        <dbReference type="SAM" id="MobiDB-lite"/>
    </source>
</evidence>
<evidence type="ECO:0000313" key="2">
    <source>
        <dbReference type="EMBL" id="TIA86998.1"/>
    </source>
</evidence>
<protein>
    <submittedName>
        <fullName evidence="2">Uncharacterized protein</fullName>
    </submittedName>
</protein>